<dbReference type="STRING" id="1307761.L21SP2_3043"/>
<dbReference type="HOGENOM" id="CLU_1795131_0_0_12"/>
<dbReference type="Pfam" id="PF11964">
    <property type="entry name" value="SpoIIAA-like"/>
    <property type="match status" value="1"/>
</dbReference>
<dbReference type="Gene3D" id="3.40.50.10600">
    <property type="entry name" value="SpoIIaa-like domains"/>
    <property type="match status" value="1"/>
</dbReference>
<name>V5WKN4_9SPIO</name>
<gene>
    <name evidence="1" type="ORF">L21SP2_3043</name>
</gene>
<proteinExistence type="predicted"/>
<keyword evidence="2" id="KW-1185">Reference proteome</keyword>
<evidence type="ECO:0008006" key="3">
    <source>
        <dbReference type="Google" id="ProtNLM"/>
    </source>
</evidence>
<dbReference type="Proteomes" id="UP000018680">
    <property type="component" value="Chromosome"/>
</dbReference>
<dbReference type="SUPFAM" id="SSF52091">
    <property type="entry name" value="SpoIIaa-like"/>
    <property type="match status" value="1"/>
</dbReference>
<dbReference type="EMBL" id="CP006939">
    <property type="protein sequence ID" value="AHC16387.1"/>
    <property type="molecule type" value="Genomic_DNA"/>
</dbReference>
<dbReference type="AlphaFoldDB" id="V5WKN4"/>
<dbReference type="KEGG" id="slr:L21SP2_3043"/>
<reference evidence="1 2" key="1">
    <citation type="journal article" date="2015" name="Stand. Genomic Sci.">
        <title>Complete genome sequence and description of Salinispira pacifica gen. nov., sp. nov., a novel spirochaete isolated form a hypersaline microbial mat.</title>
        <authorList>
            <person name="Ben Hania W."/>
            <person name="Joseph M."/>
            <person name="Schumann P."/>
            <person name="Bunk B."/>
            <person name="Fiebig A."/>
            <person name="Sproer C."/>
            <person name="Klenk H.P."/>
            <person name="Fardeau M.L."/>
            <person name="Spring S."/>
        </authorList>
    </citation>
    <scope>NUCLEOTIDE SEQUENCE [LARGE SCALE GENOMIC DNA]</scope>
    <source>
        <strain evidence="1 2">L21-RPul-D2</strain>
    </source>
</reference>
<accession>V5WKN4</accession>
<evidence type="ECO:0000313" key="1">
    <source>
        <dbReference type="EMBL" id="AHC16387.1"/>
    </source>
</evidence>
<evidence type="ECO:0000313" key="2">
    <source>
        <dbReference type="Proteomes" id="UP000018680"/>
    </source>
</evidence>
<protein>
    <recommendedName>
        <fullName evidence="3">STAS/SEC14 domain-containing protein</fullName>
    </recommendedName>
</protein>
<sequence length="144" mass="15789">MDDQYGDASGGDYVSIVSGTGKKSSTIDEIPATIIFMKIIRIFYPAEIRDNEMQSLLDSRLEEIKREGEVNLLTVIENGGKTNHVKNSIQRQFSKSAGPHVHKSAVVGASGMIKVALAGVKMVTGRKIQAFESEEDAMKWLSED</sequence>
<organism evidence="1 2">
    <name type="scientific">Salinispira pacifica</name>
    <dbReference type="NCBI Taxonomy" id="1307761"/>
    <lineage>
        <taxon>Bacteria</taxon>
        <taxon>Pseudomonadati</taxon>
        <taxon>Spirochaetota</taxon>
        <taxon>Spirochaetia</taxon>
        <taxon>Spirochaetales</taxon>
        <taxon>Spirochaetaceae</taxon>
        <taxon>Salinispira</taxon>
    </lineage>
</organism>
<dbReference type="InterPro" id="IPR021866">
    <property type="entry name" value="SpoIIAA-like"/>
</dbReference>
<dbReference type="InterPro" id="IPR038396">
    <property type="entry name" value="SpoIIAA-like_sf"/>
</dbReference>
<dbReference type="InterPro" id="IPR036513">
    <property type="entry name" value="STAS_dom_sf"/>
</dbReference>